<dbReference type="GeneID" id="10837099"/>
<evidence type="ECO:0000313" key="3">
    <source>
        <dbReference type="EMBL" id="AEH24213.1"/>
    </source>
</evidence>
<sequence>MCEYTYSNGKKCRRKPLKGSKYCSLHIPFEEGELLYGEKIKEIKRRAFEKALERGVRNFEGVQLYEVMIAGKDIEGPLIFRNSTIGRIVIANSKLKGLTLINTNVESVVVIESSINFFYVNGSTLYGLSLCSVEFSSSILIRNSSIKYVMLNSVEYREAQITAEEEYGERGRMAGRVELSNLRGVRRIAINSRYPLIKRLAEELGIEFNRKRKPVRIHMLYIGGIKFDESPRFKRQVRLYINALIGGLTIENTSIPGHAEVVNSRIRYPEFVHVTVHNNFVLKNSRFYSDETWNLTFLPNLLAELEVLGFIVIENCLFNNPYLAEVFYRIARTTWERSGDKEKADEYYYLEMIARREKLLHHYLRGPKTPRRIFRLFEVFFEWLFADLTCKYGTDWRRPVFLWVSLVLGVFPLFYYLTRSVEVTNSFFDYVYFSIVTATTLGYGDLHPVGVGKMIASVEAIFGMFMWAVFLTVFARKYMR</sequence>
<feature type="transmembrane region" description="Helical" evidence="1">
    <location>
        <begin position="400"/>
        <end position="418"/>
    </location>
</feature>
<proteinExistence type="predicted"/>
<keyword evidence="1" id="KW-0812">Transmembrane</keyword>
<dbReference type="STRING" id="529709.PYCH_05230"/>
<accession>F8AHT0</accession>
<dbReference type="HOGENOM" id="CLU_044435_0_0_2"/>
<protein>
    <recommendedName>
        <fullName evidence="2">Potassium channel domain-containing protein</fullName>
    </recommendedName>
</protein>
<name>F8AHT0_PYRYC</name>
<evidence type="ECO:0000259" key="2">
    <source>
        <dbReference type="Pfam" id="PF07885"/>
    </source>
</evidence>
<dbReference type="AlphaFoldDB" id="F8AHT0"/>
<keyword evidence="4" id="KW-1185">Reference proteome</keyword>
<dbReference type="EMBL" id="CP002779">
    <property type="protein sequence ID" value="AEH24213.1"/>
    <property type="molecule type" value="Genomic_DNA"/>
</dbReference>
<dbReference type="Proteomes" id="UP000008386">
    <property type="component" value="Chromosome"/>
</dbReference>
<dbReference type="eggNOG" id="arCOG03127">
    <property type="taxonomic scope" value="Archaea"/>
</dbReference>
<keyword evidence="1" id="KW-0472">Membrane</keyword>
<dbReference type="SUPFAM" id="SSF81324">
    <property type="entry name" value="Voltage-gated potassium channels"/>
    <property type="match status" value="1"/>
</dbReference>
<reference evidence="3 4" key="1">
    <citation type="journal article" date="2011" name="J. Bacteriol.">
        <title>Complete genome sequence of the obligate piezophilic hyperthermophilic archaeon Pyrococcus yayanosii CH1.</title>
        <authorList>
            <person name="Jun X."/>
            <person name="Lupeng L."/>
            <person name="Minjuan X."/>
            <person name="Oger P."/>
            <person name="Fengping W."/>
            <person name="Jebbar M."/>
            <person name="Xiang X."/>
        </authorList>
    </citation>
    <scope>NUCLEOTIDE SEQUENCE [LARGE SCALE GENOMIC DNA]</scope>
    <source>
        <strain evidence="4">CH1 / JCM 16557</strain>
    </source>
</reference>
<dbReference type="Gene3D" id="1.10.287.70">
    <property type="match status" value="1"/>
</dbReference>
<dbReference type="RefSeq" id="WP_013905270.1">
    <property type="nucleotide sequence ID" value="NC_015680.1"/>
</dbReference>
<organism evidence="3 4">
    <name type="scientific">Pyrococcus yayanosii (strain CH1 / JCM 16557)</name>
    <dbReference type="NCBI Taxonomy" id="529709"/>
    <lineage>
        <taxon>Archaea</taxon>
        <taxon>Methanobacteriati</taxon>
        <taxon>Methanobacteriota</taxon>
        <taxon>Thermococci</taxon>
        <taxon>Thermococcales</taxon>
        <taxon>Thermococcaceae</taxon>
        <taxon>Pyrococcus</taxon>
    </lineage>
</organism>
<dbReference type="Pfam" id="PF07885">
    <property type="entry name" value="Ion_trans_2"/>
    <property type="match status" value="1"/>
</dbReference>
<dbReference type="InterPro" id="IPR013099">
    <property type="entry name" value="K_chnl_dom"/>
</dbReference>
<feature type="domain" description="Potassium channel" evidence="2">
    <location>
        <begin position="406"/>
        <end position="478"/>
    </location>
</feature>
<gene>
    <name evidence="3" type="ordered locus">PYCH_05230</name>
</gene>
<dbReference type="OrthoDB" id="199127at2157"/>
<evidence type="ECO:0000256" key="1">
    <source>
        <dbReference type="SAM" id="Phobius"/>
    </source>
</evidence>
<feature type="transmembrane region" description="Helical" evidence="1">
    <location>
        <begin position="455"/>
        <end position="475"/>
    </location>
</feature>
<dbReference type="KEGG" id="pya:PYCH_05230"/>
<feature type="transmembrane region" description="Helical" evidence="1">
    <location>
        <begin position="430"/>
        <end position="449"/>
    </location>
</feature>
<keyword evidence="1" id="KW-1133">Transmembrane helix</keyword>
<evidence type="ECO:0000313" key="4">
    <source>
        <dbReference type="Proteomes" id="UP000008386"/>
    </source>
</evidence>